<dbReference type="EMBL" id="QOZG01000034">
    <property type="protein sequence ID" value="RCS21471.1"/>
    <property type="molecule type" value="Genomic_DNA"/>
</dbReference>
<accession>A0A368JWZ2</accession>
<evidence type="ECO:0000313" key="2">
    <source>
        <dbReference type="Proteomes" id="UP000253420"/>
    </source>
</evidence>
<evidence type="ECO:0000313" key="1">
    <source>
        <dbReference type="EMBL" id="RCS21471.1"/>
    </source>
</evidence>
<comment type="caution">
    <text evidence="1">The sequence shown here is derived from an EMBL/GenBank/DDBJ whole genome shotgun (WGS) entry which is preliminary data.</text>
</comment>
<keyword evidence="2" id="KW-1185">Reference proteome</keyword>
<sequence length="64" mass="7151">MDATTQSLARAIEEIKIDVAADQIFLQMICSYMKAVGFLDREFLDHILAGAEKSLEESPDKDAF</sequence>
<proteinExistence type="predicted"/>
<organism evidence="1 2">
    <name type="scientific">Phyllobacterium salinisoli</name>
    <dbReference type="NCBI Taxonomy" id="1899321"/>
    <lineage>
        <taxon>Bacteria</taxon>
        <taxon>Pseudomonadati</taxon>
        <taxon>Pseudomonadota</taxon>
        <taxon>Alphaproteobacteria</taxon>
        <taxon>Hyphomicrobiales</taxon>
        <taxon>Phyllobacteriaceae</taxon>
        <taxon>Phyllobacterium</taxon>
    </lineage>
</organism>
<reference evidence="1 2" key="1">
    <citation type="submission" date="2018-07" db="EMBL/GenBank/DDBJ databases">
        <title>The draft genome of Phyllobacterium salinisoli.</title>
        <authorList>
            <person name="Liu L."/>
            <person name="Li L."/>
            <person name="Zhang X."/>
            <person name="Liang L."/>
        </authorList>
    </citation>
    <scope>NUCLEOTIDE SEQUENCE [LARGE SCALE GENOMIC DNA]</scope>
    <source>
        <strain evidence="1 2">LLAN61</strain>
    </source>
</reference>
<dbReference type="AlphaFoldDB" id="A0A368JWZ2"/>
<dbReference type="RefSeq" id="WP_114442907.1">
    <property type="nucleotide sequence ID" value="NZ_QOZG01000034.1"/>
</dbReference>
<gene>
    <name evidence="1" type="ORF">DUT91_23935</name>
</gene>
<protein>
    <submittedName>
        <fullName evidence="1">Uncharacterized protein</fullName>
    </submittedName>
</protein>
<name>A0A368JWZ2_9HYPH</name>
<dbReference type="Proteomes" id="UP000253420">
    <property type="component" value="Unassembled WGS sequence"/>
</dbReference>